<reference evidence="1 2" key="1">
    <citation type="journal article" date="2021" name="ISME Commun">
        <title>Automated analysis of genomic sequences facilitates high-throughput and comprehensive description of bacteria.</title>
        <authorList>
            <person name="Hitch T.C.A."/>
        </authorList>
    </citation>
    <scope>NUCLEOTIDE SEQUENCE [LARGE SCALE GENOMIC DNA]</scope>
    <source>
        <strain evidence="1 2">Sanger_109</strain>
    </source>
</reference>
<evidence type="ECO:0000313" key="2">
    <source>
        <dbReference type="Proteomes" id="UP001652442"/>
    </source>
</evidence>
<dbReference type="InterPro" id="IPR014198">
    <property type="entry name" value="Spore_III_AB"/>
</dbReference>
<sequence>MLKIAGIVLVLAAAWGYGSGLVAQLVRHRDNLFACKEMTELLIGEIRYGKTPLQDAFSLIAARLKEPLSGILKSISKEICQNNYKSLEVVWENKFQAAQKELYFTAEEMEVVKGIGKNLGYLDVQMQVQHLTLYQKQMAGFLEQTEKTEKEKKKLYRSLSMMAGAMVVLLLV</sequence>
<dbReference type="PIRSF" id="PIRSF021435">
    <property type="entry name" value="SpoIIIAB"/>
    <property type="match status" value="1"/>
</dbReference>
<dbReference type="EMBL" id="JAOQJQ010000001">
    <property type="protein sequence ID" value="MCU6760969.1"/>
    <property type="molecule type" value="Genomic_DNA"/>
</dbReference>
<comment type="caution">
    <text evidence="1">The sequence shown here is derived from an EMBL/GenBank/DDBJ whole genome shotgun (WGS) entry which is preliminary data.</text>
</comment>
<organism evidence="1 2">
    <name type="scientific">Brotonthovivens ammoniilytica</name>
    <dbReference type="NCBI Taxonomy" id="2981725"/>
    <lineage>
        <taxon>Bacteria</taxon>
        <taxon>Bacillati</taxon>
        <taxon>Bacillota</taxon>
        <taxon>Clostridia</taxon>
        <taxon>Lachnospirales</taxon>
        <taxon>Lachnospiraceae</taxon>
        <taxon>Brotonthovivens</taxon>
    </lineage>
</organism>
<dbReference type="Pfam" id="PF09548">
    <property type="entry name" value="Spore_III_AB"/>
    <property type="match status" value="1"/>
</dbReference>
<accession>A0ABT2TFL4</accession>
<dbReference type="Proteomes" id="UP001652442">
    <property type="component" value="Unassembled WGS sequence"/>
</dbReference>
<dbReference type="RefSeq" id="WP_158423844.1">
    <property type="nucleotide sequence ID" value="NZ_JAOQJQ010000001.1"/>
</dbReference>
<keyword evidence="2" id="KW-1185">Reference proteome</keyword>
<name>A0ABT2TFL4_9FIRM</name>
<evidence type="ECO:0000313" key="1">
    <source>
        <dbReference type="EMBL" id="MCU6760969.1"/>
    </source>
</evidence>
<proteinExistence type="predicted"/>
<gene>
    <name evidence="1" type="ORF">OCV88_01295</name>
</gene>
<protein>
    <submittedName>
        <fullName evidence="1">Stage III sporulation protein AB</fullName>
    </submittedName>
</protein>